<feature type="domain" description="Leucine-binding protein" evidence="6">
    <location>
        <begin position="34"/>
        <end position="375"/>
    </location>
</feature>
<proteinExistence type="inferred from homology"/>
<organism evidence="7 8">
    <name type="scientific">Falsiroseomonas stagni DSM 19981</name>
    <dbReference type="NCBI Taxonomy" id="1123062"/>
    <lineage>
        <taxon>Bacteria</taxon>
        <taxon>Pseudomonadati</taxon>
        <taxon>Pseudomonadota</taxon>
        <taxon>Alphaproteobacteria</taxon>
        <taxon>Acetobacterales</taxon>
        <taxon>Roseomonadaceae</taxon>
        <taxon>Falsiroseomonas</taxon>
    </lineage>
</organism>
<keyword evidence="4" id="KW-0029">Amino-acid transport</keyword>
<dbReference type="PANTHER" id="PTHR30483">
    <property type="entry name" value="LEUCINE-SPECIFIC-BINDING PROTEIN"/>
    <property type="match status" value="1"/>
</dbReference>
<dbReference type="Proteomes" id="UP000199473">
    <property type="component" value="Unassembled WGS sequence"/>
</dbReference>
<dbReference type="RefSeq" id="WP_092960481.1">
    <property type="nucleotide sequence ID" value="NZ_FOSQ01000004.1"/>
</dbReference>
<dbReference type="AlphaFoldDB" id="A0A1I4B0F5"/>
<dbReference type="Pfam" id="PF13458">
    <property type="entry name" value="Peripla_BP_6"/>
    <property type="match status" value="1"/>
</dbReference>
<gene>
    <name evidence="7" type="ORF">SAMN02745775_104356</name>
</gene>
<dbReference type="InterPro" id="IPR051010">
    <property type="entry name" value="BCAA_transport"/>
</dbReference>
<protein>
    <submittedName>
        <fullName evidence="7">Branched-chain amino acid transport system substrate-binding protein</fullName>
    </submittedName>
</protein>
<evidence type="ECO:0000259" key="6">
    <source>
        <dbReference type="Pfam" id="PF13458"/>
    </source>
</evidence>
<dbReference type="Gene3D" id="3.40.50.2300">
    <property type="match status" value="2"/>
</dbReference>
<dbReference type="STRING" id="1123062.SAMN02745775_104356"/>
<dbReference type="OrthoDB" id="7374472at2"/>
<dbReference type="InterPro" id="IPR028082">
    <property type="entry name" value="Peripla_BP_I"/>
</dbReference>
<feature type="signal peptide" evidence="5">
    <location>
        <begin position="1"/>
        <end position="29"/>
    </location>
</feature>
<dbReference type="GO" id="GO:0006865">
    <property type="term" value="P:amino acid transport"/>
    <property type="evidence" value="ECO:0007669"/>
    <property type="project" value="UniProtKB-KW"/>
</dbReference>
<evidence type="ECO:0000256" key="3">
    <source>
        <dbReference type="ARBA" id="ARBA00022729"/>
    </source>
</evidence>
<evidence type="ECO:0000313" key="8">
    <source>
        <dbReference type="Proteomes" id="UP000199473"/>
    </source>
</evidence>
<dbReference type="PANTHER" id="PTHR30483:SF6">
    <property type="entry name" value="PERIPLASMIC BINDING PROTEIN OF ABC TRANSPORTER FOR NATURAL AMINO ACIDS"/>
    <property type="match status" value="1"/>
</dbReference>
<dbReference type="SUPFAM" id="SSF53822">
    <property type="entry name" value="Periplasmic binding protein-like I"/>
    <property type="match status" value="1"/>
</dbReference>
<reference evidence="7 8" key="1">
    <citation type="submission" date="2016-10" db="EMBL/GenBank/DDBJ databases">
        <authorList>
            <person name="de Groot N.N."/>
        </authorList>
    </citation>
    <scope>NUCLEOTIDE SEQUENCE [LARGE SCALE GENOMIC DNA]</scope>
    <source>
        <strain evidence="7 8">DSM 19981</strain>
    </source>
</reference>
<evidence type="ECO:0000256" key="1">
    <source>
        <dbReference type="ARBA" id="ARBA00010062"/>
    </source>
</evidence>
<comment type="similarity">
    <text evidence="1">Belongs to the leucine-binding protein family.</text>
</comment>
<dbReference type="PRINTS" id="PR00337">
    <property type="entry name" value="LEUILEVALBP"/>
</dbReference>
<dbReference type="EMBL" id="FOSQ01000004">
    <property type="protein sequence ID" value="SFK62392.1"/>
    <property type="molecule type" value="Genomic_DNA"/>
</dbReference>
<dbReference type="InterPro" id="IPR000709">
    <property type="entry name" value="Leu_Ile_Val-bd"/>
</dbReference>
<keyword evidence="8" id="KW-1185">Reference proteome</keyword>
<evidence type="ECO:0000256" key="2">
    <source>
        <dbReference type="ARBA" id="ARBA00022448"/>
    </source>
</evidence>
<name>A0A1I4B0F5_9PROT</name>
<sequence>MTTFSLNRRAALLGTAGALSSFAIGGKLAAQGAPITFGVLPPLTGAGGPYGPAMLRAVQGVVEEANAAGGIRGRQIRVVAEDDQTNPDAAVRGARKLIDVDRAACIIGTWASASTTAVAPLCWENRVSLFTVSGADSITLLPHQGYIFRTQPNSRLQISTACDYLMAKGARRVFHLAAQSPFAASSQEVMVEKFRAGGGAVSGYIVYERDKTAFRSEVDQIMRSRSDTVMLNGYLPDVTILLRELFRAGFEGRRFTFAYAANATTFQSLPNEVTNGLITFQPSPDLDSGAFNRLKNRFGNVEVDPYSAQTNDHATLAILAAAQAGEATGTAIRDNVRKISQGDGEKVDNVTDGLRLIAAGRAVNFEGASGPVSFDDRGDIQGTKFRYEVAENGRFRLLELV</sequence>
<dbReference type="InterPro" id="IPR028081">
    <property type="entry name" value="Leu-bd"/>
</dbReference>
<keyword evidence="2" id="KW-0813">Transport</keyword>
<evidence type="ECO:0000256" key="4">
    <source>
        <dbReference type="ARBA" id="ARBA00022970"/>
    </source>
</evidence>
<keyword evidence="3 5" id="KW-0732">Signal</keyword>
<evidence type="ECO:0000256" key="5">
    <source>
        <dbReference type="SAM" id="SignalP"/>
    </source>
</evidence>
<evidence type="ECO:0000313" key="7">
    <source>
        <dbReference type="EMBL" id="SFK62392.1"/>
    </source>
</evidence>
<accession>A0A1I4B0F5</accession>
<feature type="chain" id="PRO_5011670471" evidence="5">
    <location>
        <begin position="30"/>
        <end position="401"/>
    </location>
</feature>